<comment type="caution">
    <text evidence="2">The sequence shown here is derived from an EMBL/GenBank/DDBJ whole genome shotgun (WGS) entry which is preliminary data.</text>
</comment>
<dbReference type="PANTHER" id="PTHR46663:SF4">
    <property type="entry name" value="DIGUANYLATE CYCLASE DGCT-RELATED"/>
    <property type="match status" value="1"/>
</dbReference>
<keyword evidence="3" id="KW-1185">Reference proteome</keyword>
<dbReference type="PANTHER" id="PTHR46663">
    <property type="entry name" value="DIGUANYLATE CYCLASE DGCT-RELATED"/>
    <property type="match status" value="1"/>
</dbReference>
<name>A0ABP4KZD4_9ACTN</name>
<dbReference type="SUPFAM" id="SSF55073">
    <property type="entry name" value="Nucleotide cyclase"/>
    <property type="match status" value="1"/>
</dbReference>
<dbReference type="Pfam" id="PF00990">
    <property type="entry name" value="GGDEF"/>
    <property type="match status" value="1"/>
</dbReference>
<reference evidence="3" key="1">
    <citation type="journal article" date="2019" name="Int. J. Syst. Evol. Microbiol.">
        <title>The Global Catalogue of Microorganisms (GCM) 10K type strain sequencing project: providing services to taxonomists for standard genome sequencing and annotation.</title>
        <authorList>
            <consortium name="The Broad Institute Genomics Platform"/>
            <consortium name="The Broad Institute Genome Sequencing Center for Infectious Disease"/>
            <person name="Wu L."/>
            <person name="Ma J."/>
        </authorList>
    </citation>
    <scope>NUCLEOTIDE SEQUENCE [LARGE SCALE GENOMIC DNA]</scope>
    <source>
        <strain evidence="3">JCM 15933</strain>
    </source>
</reference>
<accession>A0ABP4KZD4</accession>
<evidence type="ECO:0000313" key="2">
    <source>
        <dbReference type="EMBL" id="GAA1513400.1"/>
    </source>
</evidence>
<evidence type="ECO:0000313" key="3">
    <source>
        <dbReference type="Proteomes" id="UP001501470"/>
    </source>
</evidence>
<dbReference type="InterPro" id="IPR043128">
    <property type="entry name" value="Rev_trsase/Diguanyl_cyclase"/>
</dbReference>
<dbReference type="Proteomes" id="UP001501470">
    <property type="component" value="Unassembled WGS sequence"/>
</dbReference>
<dbReference type="EMBL" id="BAAAQD010000005">
    <property type="protein sequence ID" value="GAA1513400.1"/>
    <property type="molecule type" value="Genomic_DNA"/>
</dbReference>
<dbReference type="PROSITE" id="PS50887">
    <property type="entry name" value="GGDEF"/>
    <property type="match status" value="1"/>
</dbReference>
<dbReference type="SMART" id="SM00267">
    <property type="entry name" value="GGDEF"/>
    <property type="match status" value="1"/>
</dbReference>
<evidence type="ECO:0000259" key="1">
    <source>
        <dbReference type="PROSITE" id="PS50887"/>
    </source>
</evidence>
<dbReference type="InterPro" id="IPR052163">
    <property type="entry name" value="DGC-Regulatory_Protein"/>
</dbReference>
<dbReference type="Gene3D" id="3.30.70.270">
    <property type="match status" value="1"/>
</dbReference>
<dbReference type="RefSeq" id="WP_344502479.1">
    <property type="nucleotide sequence ID" value="NZ_BAAAQD010000005.1"/>
</dbReference>
<dbReference type="NCBIfam" id="TIGR00254">
    <property type="entry name" value="GGDEF"/>
    <property type="match status" value="1"/>
</dbReference>
<sequence length="133" mass="13739">MARPARLDLDGFKQVNDTLGHPAGDRVLVEAAGALRAAVRAGDLPARLGGDEFAVLLADVRDEREAVAVADRIIAGIVARVASSGCPVRVGASAGVVVRTPGLDDETMFRLADAALYRSKAAGKGRVELHVAA</sequence>
<proteinExistence type="predicted"/>
<feature type="domain" description="GGDEF" evidence="1">
    <location>
        <begin position="1"/>
        <end position="132"/>
    </location>
</feature>
<dbReference type="InterPro" id="IPR000160">
    <property type="entry name" value="GGDEF_dom"/>
</dbReference>
<protein>
    <recommendedName>
        <fullName evidence="1">GGDEF domain-containing protein</fullName>
    </recommendedName>
</protein>
<gene>
    <name evidence="2" type="ORF">GCM10009827_029970</name>
</gene>
<organism evidence="2 3">
    <name type="scientific">Dactylosporangium maewongense</name>
    <dbReference type="NCBI Taxonomy" id="634393"/>
    <lineage>
        <taxon>Bacteria</taxon>
        <taxon>Bacillati</taxon>
        <taxon>Actinomycetota</taxon>
        <taxon>Actinomycetes</taxon>
        <taxon>Micromonosporales</taxon>
        <taxon>Micromonosporaceae</taxon>
        <taxon>Dactylosporangium</taxon>
    </lineage>
</organism>
<dbReference type="InterPro" id="IPR029787">
    <property type="entry name" value="Nucleotide_cyclase"/>
</dbReference>
<dbReference type="CDD" id="cd01949">
    <property type="entry name" value="GGDEF"/>
    <property type="match status" value="1"/>
</dbReference>